<feature type="domain" description="NADP-dependent oxidoreductase" evidence="1">
    <location>
        <begin position="19"/>
        <end position="207"/>
    </location>
</feature>
<protein>
    <recommendedName>
        <fullName evidence="1">NADP-dependent oxidoreductase domain-containing protein</fullName>
    </recommendedName>
</protein>
<evidence type="ECO:0000259" key="1">
    <source>
        <dbReference type="Pfam" id="PF00248"/>
    </source>
</evidence>
<dbReference type="FunFam" id="3.20.20.100:FF:000070">
    <property type="entry name" value="Aldo/keto reductase"/>
    <property type="match status" value="1"/>
</dbReference>
<dbReference type="GeneID" id="72430618"/>
<reference evidence="2 3" key="1">
    <citation type="journal article" date="2007" name="Photosyn. Res.">
        <title>Complete nucleotide sequence of the freshwater unicellular cyanobacterium Synechococcus elongatus PCC 6301 chromosome: gene content and organization.</title>
        <authorList>
            <person name="Sugita C."/>
            <person name="Ogata K."/>
            <person name="Shikata M."/>
            <person name="Jikuya H."/>
            <person name="Takano J."/>
            <person name="Furumichi M."/>
            <person name="Kanehisa M."/>
            <person name="Omata T."/>
            <person name="Sugiura M."/>
            <person name="Sugita M."/>
        </authorList>
    </citation>
    <scope>NUCLEOTIDE SEQUENCE [LARGE SCALE GENOMIC DNA]</scope>
    <source>
        <strain evidence="3">ATCC 27144 / PCC 6301 / SAUG 1402/1</strain>
    </source>
</reference>
<dbReference type="EMBL" id="AP008231">
    <property type="protein sequence ID" value="BAD80534.1"/>
    <property type="molecule type" value="Genomic_DNA"/>
</dbReference>
<accession>A0A0H3K969</accession>
<name>A0A0H3K969_SYNP6</name>
<sequence>MRYRRFGRTELAMPVFSCGGMRYQQSWKDVDWPEISVESQANLEATLARSLELGINHIETARYYGSSERQLGKALAAYPRSEIILQTKVPPSEDPAEFLETFDRSMSLLQTDYVDLLSIHGVNNAELLDWALRKGGSLDVAERLQAEGRVRHIGFSTHAPLPVILEAIASDRLSYINLHWYYIFQTNQAALEAAQKHDMGVFIISPSDKGGHLYSPPQKLVDLCEPLHPMVFNDLFCLSQPQIHTLSIGAARPSDFDRHLETLPLLDQADQVLPPILERLEAAATAALGQDWLDTWMVGLPTPDTTPGEINIPTIVWLYNLVQAFDMVKYAKARYNLLGNGGHWFPGQRAGQFDPVALSAALDQSPHRDRILQILKEMDAWLGGESVVRLSQSS</sequence>
<dbReference type="AlphaFoldDB" id="A0A0H3K969"/>
<dbReference type="PANTHER" id="PTHR43312:SF2">
    <property type="entry name" value="OXIDOREDUCTASE"/>
    <property type="match status" value="1"/>
</dbReference>
<dbReference type="Gene3D" id="3.20.20.100">
    <property type="entry name" value="NADP-dependent oxidoreductase domain"/>
    <property type="match status" value="1"/>
</dbReference>
<organism evidence="2 3">
    <name type="scientific">Synechococcus sp. (strain ATCC 27144 / PCC 6301 / SAUG 1402/1)</name>
    <name type="common">Anacystis nidulans</name>
    <dbReference type="NCBI Taxonomy" id="269084"/>
    <lineage>
        <taxon>Bacteria</taxon>
        <taxon>Bacillati</taxon>
        <taxon>Cyanobacteriota</taxon>
        <taxon>Cyanophyceae</taxon>
        <taxon>Synechococcales</taxon>
        <taxon>Synechococcaceae</taxon>
        <taxon>Synechococcus</taxon>
    </lineage>
</organism>
<proteinExistence type="predicted"/>
<dbReference type="CDD" id="cd19096">
    <property type="entry name" value="AKR_Fe-S_oxidoreductase"/>
    <property type="match status" value="1"/>
</dbReference>
<evidence type="ECO:0000313" key="2">
    <source>
        <dbReference type="EMBL" id="BAD80534.1"/>
    </source>
</evidence>
<dbReference type="SUPFAM" id="SSF51430">
    <property type="entry name" value="NAD(P)-linked oxidoreductase"/>
    <property type="match status" value="1"/>
</dbReference>
<dbReference type="InterPro" id="IPR053135">
    <property type="entry name" value="AKR2_Oxidoreductase"/>
</dbReference>
<dbReference type="PANTHER" id="PTHR43312">
    <property type="entry name" value="D-THREO-ALDOSE 1-DEHYDROGENASE"/>
    <property type="match status" value="1"/>
</dbReference>
<dbReference type="Pfam" id="PF00248">
    <property type="entry name" value="Aldo_ket_red"/>
    <property type="match status" value="1"/>
</dbReference>
<dbReference type="InterPro" id="IPR023210">
    <property type="entry name" value="NADP_OxRdtase_dom"/>
</dbReference>
<dbReference type="InterPro" id="IPR036812">
    <property type="entry name" value="NAD(P)_OxRdtase_dom_sf"/>
</dbReference>
<dbReference type="RefSeq" id="WP_011244654.1">
    <property type="nucleotide sequence ID" value="NC_006576.1"/>
</dbReference>
<evidence type="ECO:0000313" key="3">
    <source>
        <dbReference type="Proteomes" id="UP000001175"/>
    </source>
</evidence>
<dbReference type="eggNOG" id="COG1453">
    <property type="taxonomic scope" value="Bacteria"/>
</dbReference>
<dbReference type="GO" id="GO:0016491">
    <property type="term" value="F:oxidoreductase activity"/>
    <property type="evidence" value="ECO:0007669"/>
    <property type="project" value="InterPro"/>
</dbReference>
<dbReference type="KEGG" id="syc:syc2344_d"/>
<dbReference type="PRINTS" id="PR00069">
    <property type="entry name" value="ALDKETRDTASE"/>
</dbReference>
<gene>
    <name evidence="2" type="ordered locus">syc2344_d</name>
</gene>
<dbReference type="InterPro" id="IPR020471">
    <property type="entry name" value="AKR"/>
</dbReference>
<dbReference type="Proteomes" id="UP000001175">
    <property type="component" value="Chromosome"/>
</dbReference>